<dbReference type="CDD" id="cd00200">
    <property type="entry name" value="WD40"/>
    <property type="match status" value="1"/>
</dbReference>
<evidence type="ECO:0000256" key="3">
    <source>
        <dbReference type="ARBA" id="ARBA00022737"/>
    </source>
</evidence>
<dbReference type="InterPro" id="IPR001680">
    <property type="entry name" value="WD40_rpt"/>
</dbReference>
<feature type="repeat" description="WD" evidence="6">
    <location>
        <begin position="473"/>
        <end position="514"/>
    </location>
</feature>
<dbReference type="Proteomes" id="UP000623467">
    <property type="component" value="Unassembled WGS sequence"/>
</dbReference>
<dbReference type="PANTHER" id="PTHR22847">
    <property type="entry name" value="WD40 REPEAT PROTEIN"/>
    <property type="match status" value="1"/>
</dbReference>
<feature type="repeat" description="WD" evidence="6">
    <location>
        <begin position="341"/>
        <end position="375"/>
    </location>
</feature>
<dbReference type="EMBL" id="JACAZH010000004">
    <property type="protein sequence ID" value="KAF7370909.1"/>
    <property type="molecule type" value="Genomic_DNA"/>
</dbReference>
<evidence type="ECO:0000256" key="1">
    <source>
        <dbReference type="ARBA" id="ARBA00022491"/>
    </source>
</evidence>
<evidence type="ECO:0000256" key="6">
    <source>
        <dbReference type="PROSITE-ProRule" id="PRU00221"/>
    </source>
</evidence>
<comment type="caution">
    <text evidence="9">The sequence shown here is derived from an EMBL/GenBank/DDBJ whole genome shotgun (WGS) entry which is preliminary data.</text>
</comment>
<name>A0A8H6Z5H1_9AGAR</name>
<protein>
    <submittedName>
        <fullName evidence="9">Chromatin associated protein</fullName>
    </submittedName>
</protein>
<dbReference type="Gene3D" id="1.20.5.340">
    <property type="match status" value="1"/>
</dbReference>
<accession>A0A8H6Z5H1</accession>
<dbReference type="GO" id="GO:1990234">
    <property type="term" value="C:transferase complex"/>
    <property type="evidence" value="ECO:0007669"/>
    <property type="project" value="UniProtKB-ARBA"/>
</dbReference>
<evidence type="ECO:0000313" key="10">
    <source>
        <dbReference type="Proteomes" id="UP000623467"/>
    </source>
</evidence>
<feature type="compositionally biased region" description="Basic and acidic residues" evidence="7">
    <location>
        <begin position="166"/>
        <end position="210"/>
    </location>
</feature>
<organism evidence="9 10">
    <name type="scientific">Mycena sanguinolenta</name>
    <dbReference type="NCBI Taxonomy" id="230812"/>
    <lineage>
        <taxon>Eukaryota</taxon>
        <taxon>Fungi</taxon>
        <taxon>Dikarya</taxon>
        <taxon>Basidiomycota</taxon>
        <taxon>Agaricomycotina</taxon>
        <taxon>Agaricomycetes</taxon>
        <taxon>Agaricomycetidae</taxon>
        <taxon>Agaricales</taxon>
        <taxon>Marasmiineae</taxon>
        <taxon>Mycenaceae</taxon>
        <taxon>Mycena</taxon>
    </lineage>
</organism>
<keyword evidence="3" id="KW-0677">Repeat</keyword>
<evidence type="ECO:0000256" key="7">
    <source>
        <dbReference type="SAM" id="MobiDB-lite"/>
    </source>
</evidence>
<dbReference type="OrthoDB" id="17410at2759"/>
<dbReference type="InterPro" id="IPR015943">
    <property type="entry name" value="WD40/YVTN_repeat-like_dom_sf"/>
</dbReference>
<evidence type="ECO:0000256" key="2">
    <source>
        <dbReference type="ARBA" id="ARBA00022574"/>
    </source>
</evidence>
<dbReference type="PANTHER" id="PTHR22847:SF637">
    <property type="entry name" value="WD REPEAT DOMAIN 5B"/>
    <property type="match status" value="1"/>
</dbReference>
<dbReference type="PROSITE" id="PS00678">
    <property type="entry name" value="WD_REPEATS_1"/>
    <property type="match status" value="2"/>
</dbReference>
<dbReference type="PROSITE" id="PS50082">
    <property type="entry name" value="WD_REPEATS_2"/>
    <property type="match status" value="6"/>
</dbReference>
<dbReference type="InterPro" id="IPR020472">
    <property type="entry name" value="WD40_PAC1"/>
</dbReference>
<feature type="repeat" description="WD" evidence="6">
    <location>
        <begin position="566"/>
        <end position="602"/>
    </location>
</feature>
<dbReference type="SMART" id="SM00320">
    <property type="entry name" value="WD40"/>
    <property type="match status" value="7"/>
</dbReference>
<dbReference type="AlphaFoldDB" id="A0A8H6Z5H1"/>
<evidence type="ECO:0000256" key="4">
    <source>
        <dbReference type="ARBA" id="ARBA00023015"/>
    </source>
</evidence>
<feature type="domain" description="Transcriptional repressor Tup1 N-terminal" evidence="8">
    <location>
        <begin position="76"/>
        <end position="150"/>
    </location>
</feature>
<dbReference type="InterPro" id="IPR036322">
    <property type="entry name" value="WD40_repeat_dom_sf"/>
</dbReference>
<evidence type="ECO:0000259" key="8">
    <source>
        <dbReference type="Pfam" id="PF08581"/>
    </source>
</evidence>
<dbReference type="Gene3D" id="2.130.10.10">
    <property type="entry name" value="YVTN repeat-like/Quinoprotein amine dehydrogenase"/>
    <property type="match status" value="1"/>
</dbReference>
<dbReference type="InterPro" id="IPR013890">
    <property type="entry name" value="Tscrpt_rep_Tup1_N"/>
</dbReference>
<feature type="repeat" description="WD" evidence="6">
    <location>
        <begin position="438"/>
        <end position="472"/>
    </location>
</feature>
<reference evidence="9" key="1">
    <citation type="submission" date="2020-05" db="EMBL/GenBank/DDBJ databases">
        <title>Mycena genomes resolve the evolution of fungal bioluminescence.</title>
        <authorList>
            <person name="Tsai I.J."/>
        </authorList>
    </citation>
    <scope>NUCLEOTIDE SEQUENCE</scope>
    <source>
        <strain evidence="9">160909Yilan</strain>
    </source>
</reference>
<dbReference type="SUPFAM" id="SSF50978">
    <property type="entry name" value="WD40 repeat-like"/>
    <property type="match status" value="1"/>
</dbReference>
<dbReference type="Pfam" id="PF08581">
    <property type="entry name" value="Tup_N"/>
    <property type="match status" value="1"/>
</dbReference>
<dbReference type="PROSITE" id="PS50294">
    <property type="entry name" value="WD_REPEATS_REGION"/>
    <property type="match status" value="6"/>
</dbReference>
<keyword evidence="4" id="KW-0805">Transcription regulation</keyword>
<gene>
    <name evidence="9" type="ORF">MSAN_00724800</name>
</gene>
<evidence type="ECO:0000256" key="5">
    <source>
        <dbReference type="ARBA" id="ARBA00023163"/>
    </source>
</evidence>
<keyword evidence="10" id="KW-1185">Reference proteome</keyword>
<keyword evidence="5" id="KW-0804">Transcription</keyword>
<keyword evidence="1" id="KW-0678">Repressor</keyword>
<feature type="repeat" description="WD" evidence="6">
    <location>
        <begin position="525"/>
        <end position="557"/>
    </location>
</feature>
<keyword evidence="2 6" id="KW-0853">WD repeat</keyword>
<dbReference type="Pfam" id="PF00400">
    <property type="entry name" value="WD40"/>
    <property type="match status" value="7"/>
</dbReference>
<feature type="region of interest" description="Disordered" evidence="7">
    <location>
        <begin position="148"/>
        <end position="238"/>
    </location>
</feature>
<dbReference type="PRINTS" id="PR00320">
    <property type="entry name" value="GPROTEINBRPT"/>
</dbReference>
<sequence length="602" mass="66613">MAPRLWESCLLIRGETHDIACHFTSKDYGRRVDPSEAILAATRTAVADLLEQNRDPVKELHAWSLRPTAAAPESSRLQDALELIKQEFDSLTNELSVSRAQREKYEATISAQVDELNNIRQALYDLDQKHTKIRQQYEEELRSLRADLKQASRAPQPSVFSGVEPYYRDRDDRERTVIPRDRERPISSPHPRERDRFLDDQSRDTKRSKESSVGSTPVLPQPPSAAPNLAPTPRLPQRGITASANDFLADAIDPSVVPAQFKKEGSDWFVLYNPTIPRTLDVSLVHTFMHETVVCCVQFSTDGKWLATGCNKTAQIFDVLTGQKLCVLSDDSSGETGDLYIRSVRFSPDGKFLATGAEDKRIRVWDISKRAIRAVFEGHQQEIYSLDFSTDGRLMVSGSGDRTVRVWHLEDGSVRVFAATPEADPATSSGPANADAGVTSVAISPDGALVAAGCVDAVVRIWNVPSGVLVEQLRGHQDSVYSVVFTHDGYGLVSGSLDNTLKYWNLRGSKARKEGGKPTQCMTTFLGHKDYVLSVGVSRDSQWFVSGSKDRGIQFWDQTGVVQCMLQGHKNSVISISLGPTDMLASGSGDNLARIWSYNKVA</sequence>
<dbReference type="InterPro" id="IPR019775">
    <property type="entry name" value="WD40_repeat_CS"/>
</dbReference>
<feature type="repeat" description="WD" evidence="6">
    <location>
        <begin position="376"/>
        <end position="417"/>
    </location>
</feature>
<proteinExistence type="predicted"/>
<evidence type="ECO:0000313" key="9">
    <source>
        <dbReference type="EMBL" id="KAF7370909.1"/>
    </source>
</evidence>